<dbReference type="EMBL" id="JNGI01000007">
    <property type="protein sequence ID" value="KNC95761.1"/>
    <property type="molecule type" value="Genomic_DNA"/>
</dbReference>
<dbReference type="InterPro" id="IPR009228">
    <property type="entry name" value="Capsid_scaffold_GpO"/>
</dbReference>
<comment type="caution">
    <text evidence="1">The sequence shown here is derived from an EMBL/GenBank/DDBJ whole genome shotgun (WGS) entry which is preliminary data.</text>
</comment>
<keyword evidence="2" id="KW-1185">Reference proteome</keyword>
<organism evidence="1 2">
    <name type="scientific">Trabulsiella odontotermitis</name>
    <dbReference type="NCBI Taxonomy" id="379893"/>
    <lineage>
        <taxon>Bacteria</taxon>
        <taxon>Pseudomonadati</taxon>
        <taxon>Pseudomonadota</taxon>
        <taxon>Gammaproteobacteria</taxon>
        <taxon>Enterobacterales</taxon>
        <taxon>Enterobacteriaceae</taxon>
        <taxon>Trabulsiella</taxon>
    </lineage>
</organism>
<dbReference type="Pfam" id="PF05929">
    <property type="entry name" value="Phage_GPO"/>
    <property type="match status" value="1"/>
</dbReference>
<evidence type="ECO:0000313" key="1">
    <source>
        <dbReference type="EMBL" id="KNC95761.1"/>
    </source>
</evidence>
<dbReference type="RefSeq" id="WP_049855585.1">
    <property type="nucleotide sequence ID" value="NZ_JNGI01000007.1"/>
</dbReference>
<evidence type="ECO:0000313" key="2">
    <source>
        <dbReference type="Proteomes" id="UP000037393"/>
    </source>
</evidence>
<name>A0A0L0H4B7_9ENTR</name>
<dbReference type="Proteomes" id="UP000037393">
    <property type="component" value="Unassembled WGS sequence"/>
</dbReference>
<accession>A0A0L0H4B7</accession>
<protein>
    <submittedName>
        <fullName evidence="1">Uncharacterized protein</fullName>
    </submittedName>
</protein>
<dbReference type="PATRIC" id="fig|379893.4.peg.4432"/>
<reference evidence="1 2" key="1">
    <citation type="journal article" date="2015" name="Appl. Environ. Microbiol.">
        <title>The Enterobacterium Trabulsiella odontotermitis Presents Novel Adaptations Related to Its Association with Fungus-Growing Termites.</title>
        <authorList>
            <person name="Sapountzis P."/>
            <person name="Gruntjes T."/>
            <person name="Otani S."/>
            <person name="Estevez J."/>
            <person name="da Costa R.R."/>
            <person name="Plunkett G.3rd."/>
            <person name="Perna N.T."/>
            <person name="Poulsen M."/>
        </authorList>
    </citation>
    <scope>NUCLEOTIDE SEQUENCE [LARGE SCALE GENOMIC DNA]</scope>
    <source>
        <strain evidence="1 2">12</strain>
    </source>
</reference>
<dbReference type="AlphaFoldDB" id="A0A0L0H4B7"/>
<proteinExistence type="predicted"/>
<sequence length="142" mass="16351">MISKPLWIPVARDGDTTDGRNIPTQDLLDMVSRFDPAVYQPKVYGSLHGYENTYVTSGWVCGLRTKNKDGVTWLHALIATNNNWFFLESEDEYPPIYTSVELIPKWSEHEQKYVQPLLVGICLCNNTVIKDLEPVNKYMVKR</sequence>
<dbReference type="OrthoDB" id="5625143at2"/>
<gene>
    <name evidence="1" type="ORF">GM31_21875</name>
</gene>